<name>A0A6J5LYI4_9CAUD</name>
<evidence type="ECO:0008006" key="3">
    <source>
        <dbReference type="Google" id="ProtNLM"/>
    </source>
</evidence>
<proteinExistence type="predicted"/>
<evidence type="ECO:0000313" key="2">
    <source>
        <dbReference type="EMBL" id="CAB4218173.1"/>
    </source>
</evidence>
<accession>A0A6J5LYI4</accession>
<sequence>MPTINQLNSLNTPSGSDLLPVYSQSNGDARHLSLTNFANWLQTQIMTSDNKVTKYSAPSANNFLTVINDTSNSVWLILTPTASFALGTIKLPTLPYCIDKQELLVNTTQAVNSLTIDGNGATVTGAPTALIANDFFRLRFDAVMMTWYRVG</sequence>
<evidence type="ECO:0000313" key="1">
    <source>
        <dbReference type="EMBL" id="CAB4139674.1"/>
    </source>
</evidence>
<organism evidence="1">
    <name type="scientific">uncultured Caudovirales phage</name>
    <dbReference type="NCBI Taxonomy" id="2100421"/>
    <lineage>
        <taxon>Viruses</taxon>
        <taxon>Duplodnaviria</taxon>
        <taxon>Heunggongvirae</taxon>
        <taxon>Uroviricota</taxon>
        <taxon>Caudoviricetes</taxon>
        <taxon>Peduoviridae</taxon>
        <taxon>Maltschvirus</taxon>
        <taxon>Maltschvirus maltsch</taxon>
    </lineage>
</organism>
<dbReference type="EMBL" id="LR797466">
    <property type="protein sequence ID" value="CAB4218173.1"/>
    <property type="molecule type" value="Genomic_DNA"/>
</dbReference>
<protein>
    <recommendedName>
        <fullName evidence="3">Tail fiber protein</fullName>
    </recommendedName>
</protein>
<reference evidence="1" key="1">
    <citation type="submission" date="2020-04" db="EMBL/GenBank/DDBJ databases">
        <authorList>
            <person name="Chiriac C."/>
            <person name="Salcher M."/>
            <person name="Ghai R."/>
            <person name="Kavagutti S V."/>
        </authorList>
    </citation>
    <scope>NUCLEOTIDE SEQUENCE</scope>
</reference>
<gene>
    <name evidence="2" type="ORF">UFOVP1607_5</name>
    <name evidence="1" type="ORF">UFOVP352_6</name>
</gene>
<dbReference type="EMBL" id="LR796365">
    <property type="protein sequence ID" value="CAB4139674.1"/>
    <property type="molecule type" value="Genomic_DNA"/>
</dbReference>